<protein>
    <submittedName>
        <fullName evidence="1">Uncharacterized protein</fullName>
    </submittedName>
</protein>
<proteinExistence type="predicted"/>
<reference evidence="1 2" key="1">
    <citation type="submission" date="2021-02" db="EMBL/GenBank/DDBJ databases">
        <title>Alicyclobacillus curvatus sp. nov. and Alicyclobacillus mengziensis sp. nov., two acidophilic bacteria isolated from acid mine drainage.</title>
        <authorList>
            <person name="Huang Y."/>
        </authorList>
    </citation>
    <scope>NUCLEOTIDE SEQUENCE [LARGE SCALE GENOMIC DNA]</scope>
    <source>
        <strain evidence="1 2">S30H14</strain>
        <plasmid evidence="1 2">unnamed</plasmid>
    </source>
</reference>
<keyword evidence="1" id="KW-0614">Plasmid</keyword>
<dbReference type="KEGG" id="afx:JZ786_24605"/>
<dbReference type="Proteomes" id="UP000663505">
    <property type="component" value="Plasmid unnamed"/>
</dbReference>
<gene>
    <name evidence="1" type="ORF">JZ786_24605</name>
</gene>
<dbReference type="EMBL" id="CP071183">
    <property type="protein sequence ID" value="QSO50100.1"/>
    <property type="molecule type" value="Genomic_DNA"/>
</dbReference>
<evidence type="ECO:0000313" key="1">
    <source>
        <dbReference type="EMBL" id="QSO50100.1"/>
    </source>
</evidence>
<geneLocation type="plasmid" evidence="1 2">
    <name>unnamed</name>
</geneLocation>
<evidence type="ECO:0000313" key="2">
    <source>
        <dbReference type="Proteomes" id="UP000663505"/>
    </source>
</evidence>
<organism evidence="1 2">
    <name type="scientific">Alicyclobacillus mengziensis</name>
    <dbReference type="NCBI Taxonomy" id="2931921"/>
    <lineage>
        <taxon>Bacteria</taxon>
        <taxon>Bacillati</taxon>
        <taxon>Bacillota</taxon>
        <taxon>Bacilli</taxon>
        <taxon>Bacillales</taxon>
        <taxon>Alicyclobacillaceae</taxon>
        <taxon>Alicyclobacillus</taxon>
    </lineage>
</organism>
<name>A0A9X7W481_9BACL</name>
<sequence length="87" mass="9746">MIWTTSMIIETDAAMDILRECGTEAFAVYCFLEVRKGPVGIEDLAKACSFSIETTERAVQKLGEYQLGIRVQRLSTDTPDSKVVELR</sequence>
<dbReference type="AlphaFoldDB" id="A0A9X7W481"/>
<keyword evidence="2" id="KW-1185">Reference proteome</keyword>
<accession>A0A9X7W481</accession>
<dbReference type="RefSeq" id="WP_206659401.1">
    <property type="nucleotide sequence ID" value="NZ_CP071183.1"/>
</dbReference>